<proteinExistence type="inferred from homology"/>
<accession>A0ABD2NHT5</accession>
<dbReference type="InterPro" id="IPR025661">
    <property type="entry name" value="Pept_asp_AS"/>
</dbReference>
<dbReference type="InterPro" id="IPR038765">
    <property type="entry name" value="Papain-like_cys_pep_sf"/>
</dbReference>
<feature type="chain" id="PRO_5044821786" description="Peptidase C1A papain C-terminal domain-containing protein" evidence="8">
    <location>
        <begin position="18"/>
        <end position="327"/>
    </location>
</feature>
<dbReference type="Pfam" id="PF08127">
    <property type="entry name" value="Propeptide_C1"/>
    <property type="match status" value="1"/>
</dbReference>
<dbReference type="PROSITE" id="PS00640">
    <property type="entry name" value="THIOL_PROTEASE_ASN"/>
    <property type="match status" value="1"/>
</dbReference>
<name>A0ABD2NHT5_9CUCU</name>
<evidence type="ECO:0000256" key="4">
    <source>
        <dbReference type="ARBA" id="ARBA00022801"/>
    </source>
</evidence>
<dbReference type="SUPFAM" id="SSF54001">
    <property type="entry name" value="Cysteine proteinases"/>
    <property type="match status" value="1"/>
</dbReference>
<dbReference type="InterPro" id="IPR000169">
    <property type="entry name" value="Pept_cys_AS"/>
</dbReference>
<keyword evidence="2" id="KW-0645">Protease</keyword>
<dbReference type="GO" id="GO:0006508">
    <property type="term" value="P:proteolysis"/>
    <property type="evidence" value="ECO:0007669"/>
    <property type="project" value="UniProtKB-KW"/>
</dbReference>
<dbReference type="GO" id="GO:0008234">
    <property type="term" value="F:cysteine-type peptidase activity"/>
    <property type="evidence" value="ECO:0007669"/>
    <property type="project" value="UniProtKB-KW"/>
</dbReference>
<keyword evidence="5" id="KW-0788">Thiol protease</keyword>
<dbReference type="InterPro" id="IPR012599">
    <property type="entry name" value="Propeptide_C1A"/>
</dbReference>
<dbReference type="InterPro" id="IPR025660">
    <property type="entry name" value="Pept_his_AS"/>
</dbReference>
<dbReference type="EMBL" id="JABFTP020000103">
    <property type="protein sequence ID" value="KAL3278272.1"/>
    <property type="molecule type" value="Genomic_DNA"/>
</dbReference>
<dbReference type="Proteomes" id="UP001516400">
    <property type="component" value="Unassembled WGS sequence"/>
</dbReference>
<evidence type="ECO:0000256" key="5">
    <source>
        <dbReference type="ARBA" id="ARBA00022807"/>
    </source>
</evidence>
<comment type="similarity">
    <text evidence="1">Belongs to the peptidase C1 family.</text>
</comment>
<protein>
    <recommendedName>
        <fullName evidence="9">Peptidase C1A papain C-terminal domain-containing protein</fullName>
    </recommendedName>
</protein>
<dbReference type="FunFam" id="3.90.70.10:FF:000031">
    <property type="entry name" value="Cathepsin B"/>
    <property type="match status" value="1"/>
</dbReference>
<feature type="domain" description="Peptidase C1A papain C-terminal" evidence="9">
    <location>
        <begin position="77"/>
        <end position="324"/>
    </location>
</feature>
<organism evidence="10 11">
    <name type="scientific">Cryptolaemus montrouzieri</name>
    <dbReference type="NCBI Taxonomy" id="559131"/>
    <lineage>
        <taxon>Eukaryota</taxon>
        <taxon>Metazoa</taxon>
        <taxon>Ecdysozoa</taxon>
        <taxon>Arthropoda</taxon>
        <taxon>Hexapoda</taxon>
        <taxon>Insecta</taxon>
        <taxon>Pterygota</taxon>
        <taxon>Neoptera</taxon>
        <taxon>Endopterygota</taxon>
        <taxon>Coleoptera</taxon>
        <taxon>Polyphaga</taxon>
        <taxon>Cucujiformia</taxon>
        <taxon>Coccinelloidea</taxon>
        <taxon>Coccinellidae</taxon>
        <taxon>Scymninae</taxon>
        <taxon>Scymnini</taxon>
        <taxon>Cryptolaemus</taxon>
    </lineage>
</organism>
<evidence type="ECO:0000256" key="8">
    <source>
        <dbReference type="SAM" id="SignalP"/>
    </source>
</evidence>
<dbReference type="PANTHER" id="PTHR12411">
    <property type="entry name" value="CYSTEINE PROTEASE FAMILY C1-RELATED"/>
    <property type="match status" value="1"/>
</dbReference>
<feature type="signal peptide" evidence="8">
    <location>
        <begin position="1"/>
        <end position="17"/>
    </location>
</feature>
<evidence type="ECO:0000313" key="11">
    <source>
        <dbReference type="Proteomes" id="UP001516400"/>
    </source>
</evidence>
<evidence type="ECO:0000256" key="3">
    <source>
        <dbReference type="ARBA" id="ARBA00022729"/>
    </source>
</evidence>
<keyword evidence="7" id="KW-1015">Disulfide bond</keyword>
<reference evidence="10 11" key="1">
    <citation type="journal article" date="2021" name="BMC Biol.">
        <title>Horizontally acquired antibacterial genes associated with adaptive radiation of ladybird beetles.</title>
        <authorList>
            <person name="Li H.S."/>
            <person name="Tang X.F."/>
            <person name="Huang Y.H."/>
            <person name="Xu Z.Y."/>
            <person name="Chen M.L."/>
            <person name="Du X.Y."/>
            <person name="Qiu B.Y."/>
            <person name="Chen P.T."/>
            <person name="Zhang W."/>
            <person name="Slipinski A."/>
            <person name="Escalona H.E."/>
            <person name="Waterhouse R.M."/>
            <person name="Zwick A."/>
            <person name="Pang H."/>
        </authorList>
    </citation>
    <scope>NUCLEOTIDE SEQUENCE [LARGE SCALE GENOMIC DNA]</scope>
    <source>
        <strain evidence="10">SYSU2018</strain>
    </source>
</reference>
<dbReference type="PROSITE" id="PS00139">
    <property type="entry name" value="THIOL_PROTEASE_CYS"/>
    <property type="match status" value="1"/>
</dbReference>
<evidence type="ECO:0000259" key="9">
    <source>
        <dbReference type="SMART" id="SM00645"/>
    </source>
</evidence>
<dbReference type="CDD" id="cd02620">
    <property type="entry name" value="Peptidase_C1A_CathepsinB"/>
    <property type="match status" value="1"/>
</dbReference>
<evidence type="ECO:0000313" key="10">
    <source>
        <dbReference type="EMBL" id="KAL3278272.1"/>
    </source>
</evidence>
<keyword evidence="11" id="KW-1185">Reference proteome</keyword>
<keyword evidence="3 8" id="KW-0732">Signal</keyword>
<dbReference type="Pfam" id="PF00112">
    <property type="entry name" value="Peptidase_C1"/>
    <property type="match status" value="1"/>
</dbReference>
<dbReference type="PRINTS" id="PR00705">
    <property type="entry name" value="PAPAIN"/>
</dbReference>
<dbReference type="InterPro" id="IPR000668">
    <property type="entry name" value="Peptidase_C1A_C"/>
</dbReference>
<evidence type="ECO:0000256" key="2">
    <source>
        <dbReference type="ARBA" id="ARBA00022670"/>
    </source>
</evidence>
<dbReference type="AlphaFoldDB" id="A0ABD2NHT5"/>
<evidence type="ECO:0000256" key="7">
    <source>
        <dbReference type="ARBA" id="ARBA00023157"/>
    </source>
</evidence>
<gene>
    <name evidence="10" type="ORF">HHI36_013607</name>
</gene>
<keyword evidence="6" id="KW-0865">Zymogen</keyword>
<keyword evidence="4" id="KW-0378">Hydrolase</keyword>
<comment type="caution">
    <text evidence="10">The sequence shown here is derived from an EMBL/GenBank/DDBJ whole genome shotgun (WGS) entry which is preliminary data.</text>
</comment>
<sequence>MHYPIIVFSLLLVAVSADENPLSDAYINKINHLQNSWKAGRNFDVNTPLSEIKALMGVKPGYKTRLPKKSIEISDNLPENFDAREKWPNCQSLREIRDQASCGSCWAFGAVEAMSDRICITSNGTKQVSLSANDLTACCRICGDGCDGGMPDWAWLYWVEHGIVSGGGYESNEGCQSYAFPSCEHHTTGSRPPCGDSQRTPKCTRQCDASSTLIYEDDLHHGKTSYNVDQEDDIKTEIFNNGPVEASFDVYDDFVSYKSGVYQRTSNTYLGGHAVKILGWGVENDLPYWLVANSWNEDWGDKGYFKILRGKDECGIEDDIVAGIPKI</sequence>
<dbReference type="InterPro" id="IPR013128">
    <property type="entry name" value="Peptidase_C1A"/>
</dbReference>
<dbReference type="Gene3D" id="3.90.70.10">
    <property type="entry name" value="Cysteine proteinases"/>
    <property type="match status" value="1"/>
</dbReference>
<evidence type="ECO:0000256" key="6">
    <source>
        <dbReference type="ARBA" id="ARBA00023145"/>
    </source>
</evidence>
<evidence type="ECO:0000256" key="1">
    <source>
        <dbReference type="ARBA" id="ARBA00008455"/>
    </source>
</evidence>
<dbReference type="PROSITE" id="PS00639">
    <property type="entry name" value="THIOL_PROTEASE_HIS"/>
    <property type="match status" value="1"/>
</dbReference>
<dbReference type="SMART" id="SM00645">
    <property type="entry name" value="Pept_C1"/>
    <property type="match status" value="1"/>
</dbReference>